<evidence type="ECO:0000313" key="1">
    <source>
        <dbReference type="Proteomes" id="UP000887580"/>
    </source>
</evidence>
<accession>A0AC35F5C9</accession>
<evidence type="ECO:0000313" key="2">
    <source>
        <dbReference type="WBParaSite" id="PS1159_v2.g14047.t2"/>
    </source>
</evidence>
<dbReference type="Proteomes" id="UP000887580">
    <property type="component" value="Unplaced"/>
</dbReference>
<protein>
    <submittedName>
        <fullName evidence="2">Uncharacterized protein</fullName>
    </submittedName>
</protein>
<reference evidence="2" key="1">
    <citation type="submission" date="2022-11" db="UniProtKB">
        <authorList>
            <consortium name="WormBaseParasite"/>
        </authorList>
    </citation>
    <scope>IDENTIFICATION</scope>
</reference>
<name>A0AC35F5C9_9BILA</name>
<sequence length="76" mass="8920">MGSLHGYLRAALDSQIALHCLLWPFVFIFSHPKLRSGLSHFRFKKQSKIRIVPIQNEDIVYFQALANQWNQIPKRV</sequence>
<organism evidence="1 2">
    <name type="scientific">Panagrolaimus sp. PS1159</name>
    <dbReference type="NCBI Taxonomy" id="55785"/>
    <lineage>
        <taxon>Eukaryota</taxon>
        <taxon>Metazoa</taxon>
        <taxon>Ecdysozoa</taxon>
        <taxon>Nematoda</taxon>
        <taxon>Chromadorea</taxon>
        <taxon>Rhabditida</taxon>
        <taxon>Tylenchina</taxon>
        <taxon>Panagrolaimomorpha</taxon>
        <taxon>Panagrolaimoidea</taxon>
        <taxon>Panagrolaimidae</taxon>
        <taxon>Panagrolaimus</taxon>
    </lineage>
</organism>
<dbReference type="WBParaSite" id="PS1159_v2.g14047.t2">
    <property type="protein sequence ID" value="PS1159_v2.g14047.t2"/>
    <property type="gene ID" value="PS1159_v2.g14047"/>
</dbReference>
<proteinExistence type="predicted"/>